<dbReference type="Proteomes" id="UP000005239">
    <property type="component" value="Unassembled WGS sequence"/>
</dbReference>
<name>A0A2A6BY07_PRIPA</name>
<dbReference type="OrthoDB" id="5859769at2759"/>
<keyword evidence="3" id="KW-0812">Transmembrane</keyword>
<keyword evidence="5" id="KW-0472">Membrane</keyword>
<dbReference type="InterPro" id="IPR019421">
    <property type="entry name" value="7TM_GPCR_serpentine_rcpt_Srd"/>
</dbReference>
<dbReference type="EnsemblMetazoa" id="PPA40137.1">
    <property type="protein sequence ID" value="PPA40137.1"/>
    <property type="gene ID" value="WBGene00278506"/>
</dbReference>
<sequence>MVLLYIPPAAVSIAFTFTQADFEIVHQFLLKNAPSYLSEPGALTVHLGMTFQLIFTILYLVLPPCPAYAIIMTLRRKILTKLTQHSMDMSERTKKMHGNLVKALTVHAMLPPIKCIGVVMYAILFFDIYHDAALEKAIFTEIAIPPAVGAFCTTYYVKPYRRFVFCQSPPNFVTSAVPVSGVL</sequence>
<keyword evidence="7" id="KW-1185">Reference proteome</keyword>
<dbReference type="PANTHER" id="PTHR22945:SF40">
    <property type="entry name" value="SERPENTINE RECEPTOR, CLASS D (DELTA)-RELATED"/>
    <property type="match status" value="1"/>
</dbReference>
<evidence type="ECO:0000313" key="6">
    <source>
        <dbReference type="EnsemblMetazoa" id="PPA40137.1"/>
    </source>
</evidence>
<keyword evidence="4" id="KW-1133">Transmembrane helix</keyword>
<dbReference type="AlphaFoldDB" id="A0A2A6BY07"/>
<dbReference type="PANTHER" id="PTHR22945">
    <property type="entry name" value="SERPENTINE RECEPTOR, CLASS D DELTA"/>
    <property type="match status" value="1"/>
</dbReference>
<reference evidence="7" key="1">
    <citation type="journal article" date="2008" name="Nat. Genet.">
        <title>The Pristionchus pacificus genome provides a unique perspective on nematode lifestyle and parasitism.</title>
        <authorList>
            <person name="Dieterich C."/>
            <person name="Clifton S.W."/>
            <person name="Schuster L.N."/>
            <person name="Chinwalla A."/>
            <person name="Delehaunty K."/>
            <person name="Dinkelacker I."/>
            <person name="Fulton L."/>
            <person name="Fulton R."/>
            <person name="Godfrey J."/>
            <person name="Minx P."/>
            <person name="Mitreva M."/>
            <person name="Roeseler W."/>
            <person name="Tian H."/>
            <person name="Witte H."/>
            <person name="Yang S.P."/>
            <person name="Wilson R.K."/>
            <person name="Sommer R.J."/>
        </authorList>
    </citation>
    <scope>NUCLEOTIDE SEQUENCE [LARGE SCALE GENOMIC DNA]</scope>
    <source>
        <strain evidence="7">PS312</strain>
    </source>
</reference>
<dbReference type="GO" id="GO:0016020">
    <property type="term" value="C:membrane"/>
    <property type="evidence" value="ECO:0007669"/>
    <property type="project" value="UniProtKB-SubCell"/>
</dbReference>
<reference evidence="6" key="2">
    <citation type="submission" date="2022-06" db="UniProtKB">
        <authorList>
            <consortium name="EnsemblMetazoa"/>
        </authorList>
    </citation>
    <scope>IDENTIFICATION</scope>
    <source>
        <strain evidence="6">PS312</strain>
    </source>
</reference>
<accession>A0A8R1UVN9</accession>
<protein>
    <submittedName>
        <fullName evidence="6">G protein-coupled receptor</fullName>
    </submittedName>
</protein>
<comment type="similarity">
    <text evidence="2">Belongs to the nematode receptor-like protein srd family.</text>
</comment>
<evidence type="ECO:0000256" key="2">
    <source>
        <dbReference type="ARBA" id="ARBA00009166"/>
    </source>
</evidence>
<evidence type="ECO:0000256" key="1">
    <source>
        <dbReference type="ARBA" id="ARBA00004141"/>
    </source>
</evidence>
<organism evidence="6 7">
    <name type="scientific">Pristionchus pacificus</name>
    <name type="common">Parasitic nematode worm</name>
    <dbReference type="NCBI Taxonomy" id="54126"/>
    <lineage>
        <taxon>Eukaryota</taxon>
        <taxon>Metazoa</taxon>
        <taxon>Ecdysozoa</taxon>
        <taxon>Nematoda</taxon>
        <taxon>Chromadorea</taxon>
        <taxon>Rhabditida</taxon>
        <taxon>Rhabditina</taxon>
        <taxon>Diplogasteromorpha</taxon>
        <taxon>Diplogasteroidea</taxon>
        <taxon>Neodiplogasteridae</taxon>
        <taxon>Pristionchus</taxon>
    </lineage>
</organism>
<accession>A0A2A6BY07</accession>
<comment type="subcellular location">
    <subcellularLocation>
        <location evidence="1">Membrane</location>
        <topology evidence="1">Multi-pass membrane protein</topology>
    </subcellularLocation>
</comment>
<evidence type="ECO:0000256" key="4">
    <source>
        <dbReference type="ARBA" id="ARBA00022989"/>
    </source>
</evidence>
<proteinExistence type="inferred from homology"/>
<gene>
    <name evidence="6" type="primary">WBGene00278506</name>
</gene>
<dbReference type="Pfam" id="PF10317">
    <property type="entry name" value="7TM_GPCR_Srd"/>
    <property type="match status" value="1"/>
</dbReference>
<dbReference type="InterPro" id="IPR050920">
    <property type="entry name" value="Nematode_rcpt-like_delta"/>
</dbReference>
<evidence type="ECO:0000256" key="5">
    <source>
        <dbReference type="ARBA" id="ARBA00023136"/>
    </source>
</evidence>
<evidence type="ECO:0000313" key="7">
    <source>
        <dbReference type="Proteomes" id="UP000005239"/>
    </source>
</evidence>
<evidence type="ECO:0000256" key="3">
    <source>
        <dbReference type="ARBA" id="ARBA00022692"/>
    </source>
</evidence>